<protein>
    <recommendedName>
        <fullName evidence="4">PPPDE domain-containing protein</fullName>
    </recommendedName>
</protein>
<proteinExistence type="predicted"/>
<feature type="region of interest" description="Disordered" evidence="1">
    <location>
        <begin position="1307"/>
        <end position="1346"/>
    </location>
</feature>
<evidence type="ECO:0000313" key="2">
    <source>
        <dbReference type="EMBL" id="KAK8841953.1"/>
    </source>
</evidence>
<evidence type="ECO:0000256" key="1">
    <source>
        <dbReference type="SAM" id="MobiDB-lite"/>
    </source>
</evidence>
<accession>A0ABR2H802</accession>
<dbReference type="Proteomes" id="UP001470230">
    <property type="component" value="Unassembled WGS sequence"/>
</dbReference>
<organism evidence="2 3">
    <name type="scientific">Tritrichomonas musculus</name>
    <dbReference type="NCBI Taxonomy" id="1915356"/>
    <lineage>
        <taxon>Eukaryota</taxon>
        <taxon>Metamonada</taxon>
        <taxon>Parabasalia</taxon>
        <taxon>Tritrichomonadida</taxon>
        <taxon>Tritrichomonadidae</taxon>
        <taxon>Tritrichomonas</taxon>
    </lineage>
</organism>
<reference evidence="2 3" key="1">
    <citation type="submission" date="2024-04" db="EMBL/GenBank/DDBJ databases">
        <title>Tritrichomonas musculus Genome.</title>
        <authorList>
            <person name="Alves-Ferreira E."/>
            <person name="Grigg M."/>
            <person name="Lorenzi H."/>
            <person name="Galac M."/>
        </authorList>
    </citation>
    <scope>NUCLEOTIDE SEQUENCE [LARGE SCALE GENOMIC DNA]</scope>
    <source>
        <strain evidence="2 3">EAF2021</strain>
    </source>
</reference>
<dbReference type="EMBL" id="JAPFFF010000040">
    <property type="protein sequence ID" value="KAK8841953.1"/>
    <property type="molecule type" value="Genomic_DNA"/>
</dbReference>
<evidence type="ECO:0000313" key="3">
    <source>
        <dbReference type="Proteomes" id="UP001470230"/>
    </source>
</evidence>
<evidence type="ECO:0008006" key="4">
    <source>
        <dbReference type="Google" id="ProtNLM"/>
    </source>
</evidence>
<comment type="caution">
    <text evidence="2">The sequence shown here is derived from an EMBL/GenBank/DDBJ whole genome shotgun (WGS) entry which is preliminary data.</text>
</comment>
<keyword evidence="3" id="KW-1185">Reference proteome</keyword>
<gene>
    <name evidence="2" type="ORF">M9Y10_026908</name>
</gene>
<name>A0ABR2H802_9EUKA</name>
<sequence>MIQIILCLLTLNYIPKEFDKLKRKAIMSSHLRLLANYIPEPIITPSKPYISDSFKGTVLHPIFGMTVKELHGFAVTKTKSHLALIVDRNTESGKLMLEEKSVFFGDDNLSITLSNKFADDGEVAIFNITEIDPLSAFNNFDFSLSSLEGKCSAQFGKQLGARCSGDLNLNYDPVKNLPKQVNMKNFPSVINDNFKFYAGADIKAEASTMLKRRGASAQVEFDASLDVLAGAGFHIKAFNSSGIIPVSKEYIIGEGTTPNLGKGTVKIFTFEIELKLSLFSRIAAKDISFKIPHDIDVMRVLSIHLRKHYVVSCKHAKTEDNEKEIRLGKVHTEAVEDDSDTQVDIIEAEFNTTFSIRTGIKVEISVNKVAKFGIETGPQADIHLIFGINTEACPFPALYGTFQPSINSYVGFSGKLVLAGIKLFKFTKELVLPIYEIKPISGCFFDSSSSKELDKELLEIPDRKRSVIQTFSPEIHNEKLLVNPELIPLIIEGQNTKKQTCLELGMSFLFEQKTGLSEYNDYIFISENSQFTHIGVLLIGKDKTPYTQMLDYPFQIEKIDLEPLSFTIVRNESQPIIMGNQFNYTDINEMKNFKSKFIPRLHNTESIVLILHSKEKGYFADPTKYYIIDEIYDSFTNEVCKWIHLSITKVKKHPPEKIALVINRFTDDPDFPIANILQLYYSASDDSDTLELLCHAGSIKIKKSNDMKPNMKLFQVQAVNEKDIIGDVNITYSDIIHSPFTKKINDEIEMTFEANENDNDVEYVLQLKESYKKELSNDSINDLNGIVARAFIPRNTDKSINFFTGEKPITLSISMEENEMYGSLIFYFINPGYEIEKNNTYAFVKIAGATPLLESAKIVDETENLIVVKLEKGISMNIDKGNNCFISIPFRRKTKKADGSMTAVLYSIYQSKEKADNEKESPYCDDFPEFNIKTNKNFYVGCVRTYLNNNDFNNNKWNHYPDSVDIDAADYPNDHSASNIAFSRLHVMKCNTKTKKTSDMINIVAKQAYLHFPMASRSMIIEDSTVEKFKKYASDEVLRIECSRCGAIHKDTFLNNDSKLYQEQKGNFVMSLDDIKGGFILDAVCETEENAYCVFEYNISNDGIVLLEFNTEKKVYSFDKKRIMEDVSHETYPGVEEIYDIEQDEDKMAKSRLNINCNRQVVPERSDVFYLNKPWEGKIKKIATHLEKDVTNIEVVQTMKKDVVEIKLIGKGFSKKDPEISDDQQIPFNPKFFIEDEVTLKNLLNQVGIEITTNKDQIADNEDVIVNDDGTLVCKKSLFNENKLKKSIENSQIDIIDLPLGKYKLSHRKEEEKDDGGSSGDDGGSGDGDGGNNNNDGGGDGKKDNKNNNIALYEASPKSIGDFDINVIYVGGSVLKLPFMIEKFRCLTERFISPSYFYHSAMWVGQSDENDDSIGAIFVYGGYRSLGNNPSFIFGDGARSYVMTLRKFKRTFNAYDAKKLIPQKKMTIFNLLKEIKNKDNSWRAKNFHWTKKNCQSFVAYCIDFLKPKRVNEETNDFKIIPNRIMKAILSSERNLTIN</sequence>
<feature type="compositionally biased region" description="Gly residues" evidence="1">
    <location>
        <begin position="1317"/>
        <end position="1331"/>
    </location>
</feature>